<dbReference type="Gene3D" id="3.40.190.10">
    <property type="entry name" value="Periplasmic binding protein-like II"/>
    <property type="match status" value="2"/>
</dbReference>
<feature type="signal peptide" evidence="1">
    <location>
        <begin position="1"/>
        <end position="19"/>
    </location>
</feature>
<feature type="chain" id="PRO_5046806694" description="Amino acid ABC transporter substrate-binding protein" evidence="1">
    <location>
        <begin position="20"/>
        <end position="244"/>
    </location>
</feature>
<evidence type="ECO:0000256" key="1">
    <source>
        <dbReference type="SAM" id="SignalP"/>
    </source>
</evidence>
<comment type="caution">
    <text evidence="2">The sequence shown here is derived from an EMBL/GenBank/DDBJ whole genome shotgun (WGS) entry which is preliminary data.</text>
</comment>
<dbReference type="Proteomes" id="UP001501565">
    <property type="component" value="Unassembled WGS sequence"/>
</dbReference>
<evidence type="ECO:0000313" key="2">
    <source>
        <dbReference type="EMBL" id="GAA3935470.1"/>
    </source>
</evidence>
<proteinExistence type="predicted"/>
<evidence type="ECO:0008006" key="4">
    <source>
        <dbReference type="Google" id="ProtNLM"/>
    </source>
</evidence>
<evidence type="ECO:0000313" key="3">
    <source>
        <dbReference type="Proteomes" id="UP001501565"/>
    </source>
</evidence>
<protein>
    <recommendedName>
        <fullName evidence="4">Amino acid ABC transporter substrate-binding protein</fullName>
    </recommendedName>
</protein>
<keyword evidence="3" id="KW-1185">Reference proteome</keyword>
<keyword evidence="1" id="KW-0732">Signal</keyword>
<organism evidence="2 3">
    <name type="scientific">Litoribacillus peritrichatus</name>
    <dbReference type="NCBI Taxonomy" id="718191"/>
    <lineage>
        <taxon>Bacteria</taxon>
        <taxon>Pseudomonadati</taxon>
        <taxon>Pseudomonadota</taxon>
        <taxon>Gammaproteobacteria</taxon>
        <taxon>Oceanospirillales</taxon>
        <taxon>Oceanospirillaceae</taxon>
        <taxon>Litoribacillus</taxon>
    </lineage>
</organism>
<gene>
    <name evidence="2" type="ORF">GCM10022277_34980</name>
</gene>
<reference evidence="3" key="1">
    <citation type="journal article" date="2019" name="Int. J. Syst. Evol. Microbiol.">
        <title>The Global Catalogue of Microorganisms (GCM) 10K type strain sequencing project: providing services to taxonomists for standard genome sequencing and annotation.</title>
        <authorList>
            <consortium name="The Broad Institute Genomics Platform"/>
            <consortium name="The Broad Institute Genome Sequencing Center for Infectious Disease"/>
            <person name="Wu L."/>
            <person name="Ma J."/>
        </authorList>
    </citation>
    <scope>NUCLEOTIDE SEQUENCE [LARGE SCALE GENOMIC DNA]</scope>
    <source>
        <strain evidence="3">JCM 17551</strain>
    </source>
</reference>
<accession>A0ABP7N394</accession>
<name>A0ABP7N394_9GAMM</name>
<sequence>MFRFLVGFCLLFCSFILRSDDVVMAFGDAIPPFSFPETNSGIELEVIGAALAHRNHRLVPKYYPLARVPVAFALGEVQAAMTDLGKKMANPVYHGDPAVVYNNVLITLKERNISINKPEDLTGLSVISFQGALKRYPQWLEPIKTAGKYLEQNNQMLQVLTLNEGHYDVVLSDKNIFQYYALQVKLKKGHDINPVQFHNFVELNPLDYRPVFWDKVLRDDFNEGLAYLKETGRYKAIYDKYLKE</sequence>
<dbReference type="EMBL" id="BAABBN010000012">
    <property type="protein sequence ID" value="GAA3935470.1"/>
    <property type="molecule type" value="Genomic_DNA"/>
</dbReference>
<dbReference type="RefSeq" id="WP_344799894.1">
    <property type="nucleotide sequence ID" value="NZ_BAABBN010000012.1"/>
</dbReference>
<dbReference type="SUPFAM" id="SSF53850">
    <property type="entry name" value="Periplasmic binding protein-like II"/>
    <property type="match status" value="1"/>
</dbReference>